<dbReference type="PANTHER" id="PTHR35041:SF3">
    <property type="entry name" value="FORMYLMETHIONINE DEFORMYLASE-LIKE PROTEIN"/>
    <property type="match status" value="1"/>
</dbReference>
<dbReference type="AlphaFoldDB" id="A0A4Q4M004"/>
<feature type="transmembrane region" description="Helical" evidence="1">
    <location>
        <begin position="533"/>
        <end position="555"/>
    </location>
</feature>
<proteinExistence type="predicted"/>
<dbReference type="EMBL" id="PDXA01000084">
    <property type="protein sequence ID" value="RYN28023.1"/>
    <property type="molecule type" value="Genomic_DNA"/>
</dbReference>
<feature type="transmembrane region" description="Helical" evidence="1">
    <location>
        <begin position="43"/>
        <end position="63"/>
    </location>
</feature>
<organism evidence="2 3">
    <name type="scientific">Alternaria tenuissima</name>
    <dbReference type="NCBI Taxonomy" id="119927"/>
    <lineage>
        <taxon>Eukaryota</taxon>
        <taxon>Fungi</taxon>
        <taxon>Dikarya</taxon>
        <taxon>Ascomycota</taxon>
        <taxon>Pezizomycotina</taxon>
        <taxon>Dothideomycetes</taxon>
        <taxon>Pleosporomycetidae</taxon>
        <taxon>Pleosporales</taxon>
        <taxon>Pleosporineae</taxon>
        <taxon>Pleosporaceae</taxon>
        <taxon>Alternaria</taxon>
        <taxon>Alternaria sect. Alternaria</taxon>
        <taxon>Alternaria alternata complex</taxon>
    </lineage>
</organism>
<protein>
    <submittedName>
        <fullName evidence="2">Uncharacterized protein</fullName>
    </submittedName>
</protein>
<dbReference type="Proteomes" id="UP000292402">
    <property type="component" value="Unassembled WGS sequence"/>
</dbReference>
<evidence type="ECO:0000313" key="3">
    <source>
        <dbReference type="Proteomes" id="UP000292402"/>
    </source>
</evidence>
<sequence>MVDPKYVAVSSSETSALSPFHKHIHSTPAPESNRPAHMVKWGIYWLAPAKMLSLFIAGIALAVGHHCYYRSLAGTKVMPTDIAASAWDIDRQEWKIRFGTAFAFLAKTCLATSIAIAYTQHIWATCREKAYSISGLDAMFNATSDVLAFASADLTLRSKVAALLAALVWLLPLSALITPATLTIVPVLVSDTVSSQVPQIYFPPGSGTGSPVLDAESSNIYLWNSMPSALLTRTSMAAASSMSILSMPPGIPNSTYIMSFNGPSLKCEEPNPDLRGAIDQVSQAFEQRVGGNVGSESAYMAFTPNFLGYANYSGNTTDFASFADECILGGATCTFLPGNLNLVYQNGSRNLGRTDPLVIRLAKEDYTCALKNTSYNVQFRSSTEQTSLELVSFNSQDIDPSYDMTYGAVGMAIANILTGTYYFTASRGGGYQDVTMMYLFSARTSIGATALMGLVNEALDPQLPGQGNYVKLPAADLALTKNKTLGEMVEELSRNVTLSFFSDTRLRANTTYTTNITTETQINIYAYNAHNLWIAYGVAIAVTFFSLGVGFYALYHNGISYRTSFSTIVATIRNNVLDEIMVGSSLGGDSVRKDVMQTKLRFGVSDGDQWRGEKTSDRQRAGFGLETQISSLKKGQICY</sequence>
<evidence type="ECO:0000256" key="1">
    <source>
        <dbReference type="SAM" id="Phobius"/>
    </source>
</evidence>
<dbReference type="PANTHER" id="PTHR35041">
    <property type="entry name" value="MEDIATOR OF RNA POLYMERASE II TRANSCRIPTION SUBUNIT 1"/>
    <property type="match status" value="1"/>
</dbReference>
<feature type="transmembrane region" description="Helical" evidence="1">
    <location>
        <begin position="162"/>
        <end position="189"/>
    </location>
</feature>
<accession>A0A4Q4M004</accession>
<keyword evidence="1" id="KW-0812">Transmembrane</keyword>
<evidence type="ECO:0000313" key="2">
    <source>
        <dbReference type="EMBL" id="RYN28023.1"/>
    </source>
</evidence>
<reference evidence="3" key="1">
    <citation type="journal article" date="2019" name="bioRxiv">
        <title>Genomics, evolutionary history and diagnostics of the Alternaria alternata species group including apple and Asian pear pathotypes.</title>
        <authorList>
            <person name="Armitage A.D."/>
            <person name="Cockerton H.M."/>
            <person name="Sreenivasaprasad S."/>
            <person name="Woodhall J.W."/>
            <person name="Lane C.R."/>
            <person name="Harrison R.J."/>
            <person name="Clarkson J.P."/>
        </authorList>
    </citation>
    <scope>NUCLEOTIDE SEQUENCE [LARGE SCALE GENOMIC DNA]</scope>
    <source>
        <strain evidence="3">FERA 1082</strain>
    </source>
</reference>
<name>A0A4Q4M004_9PLEO</name>
<comment type="caution">
    <text evidence="2">The sequence shown here is derived from an EMBL/GenBank/DDBJ whole genome shotgun (WGS) entry which is preliminary data.</text>
</comment>
<gene>
    <name evidence="2" type="ORF">AA0114_g12487</name>
</gene>
<feature type="transmembrane region" description="Helical" evidence="1">
    <location>
        <begin position="98"/>
        <end position="118"/>
    </location>
</feature>
<keyword evidence="1" id="KW-0472">Membrane</keyword>
<keyword evidence="1" id="KW-1133">Transmembrane helix</keyword>